<evidence type="ECO:0000313" key="1">
    <source>
        <dbReference type="EMBL" id="MBK9981844.1"/>
    </source>
</evidence>
<gene>
    <name evidence="1" type="ORF">IPP15_05365</name>
</gene>
<protein>
    <submittedName>
        <fullName evidence="1">Transporter</fullName>
    </submittedName>
</protein>
<organism evidence="1 2">
    <name type="scientific">Candidatus Opimibacter skivensis</name>
    <dbReference type="NCBI Taxonomy" id="2982028"/>
    <lineage>
        <taxon>Bacteria</taxon>
        <taxon>Pseudomonadati</taxon>
        <taxon>Bacteroidota</taxon>
        <taxon>Saprospiria</taxon>
        <taxon>Saprospirales</taxon>
        <taxon>Saprospiraceae</taxon>
        <taxon>Candidatus Opimibacter</taxon>
    </lineage>
</organism>
<reference evidence="1 2" key="1">
    <citation type="submission" date="2020-10" db="EMBL/GenBank/DDBJ databases">
        <title>Connecting structure to function with the recovery of over 1000 high-quality activated sludge metagenome-assembled genomes encoding full-length rRNA genes using long-read sequencing.</title>
        <authorList>
            <person name="Singleton C.M."/>
            <person name="Petriglieri F."/>
            <person name="Kristensen J.M."/>
            <person name="Kirkegaard R.H."/>
            <person name="Michaelsen T.Y."/>
            <person name="Andersen M.H."/>
            <person name="Karst S.M."/>
            <person name="Dueholm M.S."/>
            <person name="Nielsen P.H."/>
            <person name="Albertsen M."/>
        </authorList>
    </citation>
    <scope>NUCLEOTIDE SEQUENCE [LARGE SCALE GENOMIC DNA]</scope>
    <source>
        <strain evidence="1">Ribe_18-Q3-R11-54_MAXAC.273</strain>
    </source>
</reference>
<evidence type="ECO:0000313" key="2">
    <source>
        <dbReference type="Proteomes" id="UP000808337"/>
    </source>
</evidence>
<dbReference type="EMBL" id="JADKGY010000001">
    <property type="protein sequence ID" value="MBK9981844.1"/>
    <property type="molecule type" value="Genomic_DNA"/>
</dbReference>
<dbReference type="AlphaFoldDB" id="A0A9D7SVU2"/>
<accession>A0A9D7SVU2</accession>
<comment type="caution">
    <text evidence="1">The sequence shown here is derived from an EMBL/GenBank/DDBJ whole genome shotgun (WGS) entry which is preliminary data.</text>
</comment>
<proteinExistence type="predicted"/>
<dbReference type="Proteomes" id="UP000808337">
    <property type="component" value="Unassembled WGS sequence"/>
</dbReference>
<sequence>MKTKYYIAIMLSFIKYQIVISQGILSPAGVMISHAHSKGGVMLSYNYMSMTMKGNRSGSTQVSDEAVWNNYIFAPQDMHMNMHMLMGMYGLTDRLTLMGMTDYITSTMTLTLPPGTVLNHHHGDSSLVMSGESMHTHATSGFGDIKLWAVYKLLSDERSSLVFSAGINIPTGKFDIDAGEHAVFEGERHPYMMQLGTGSLDFMPGITYMKHSDKFTWSAQALATIRSFYNSIGYHYGSDVTVNVWTSYLITSFMSVSARLESFTGGRIQGSDPNVYPVIEPDANPGSYGGQKVNGYLGTNFYIDKSFLSNSKVAIEVGIPIYQNLNGTQLAHQYTLNAGITKTF</sequence>
<name>A0A9D7SVU2_9BACT</name>